<feature type="transmembrane region" description="Helical" evidence="1">
    <location>
        <begin position="73"/>
        <end position="92"/>
    </location>
</feature>
<evidence type="ECO:0000256" key="1">
    <source>
        <dbReference type="SAM" id="Phobius"/>
    </source>
</evidence>
<proteinExistence type="predicted"/>
<dbReference type="RefSeq" id="WP_057753657.1">
    <property type="nucleotide sequence ID" value="NZ_AYYK01000001.1"/>
</dbReference>
<keyword evidence="1" id="KW-1133">Transmembrane helix</keyword>
<dbReference type="PATRIC" id="fig|1423738.3.peg.533"/>
<dbReference type="Proteomes" id="UP000051813">
    <property type="component" value="Unassembled WGS sequence"/>
</dbReference>
<name>A0A0R2BMM2_9LACO</name>
<gene>
    <name evidence="2" type="ORF">FC84_GL000523</name>
</gene>
<keyword evidence="1" id="KW-0812">Transmembrane</keyword>
<reference evidence="2 3" key="1">
    <citation type="journal article" date="2015" name="Genome Announc.">
        <title>Expanding the biotechnology potential of lactobacilli through comparative genomics of 213 strains and associated genera.</title>
        <authorList>
            <person name="Sun Z."/>
            <person name="Harris H.M."/>
            <person name="McCann A."/>
            <person name="Guo C."/>
            <person name="Argimon S."/>
            <person name="Zhang W."/>
            <person name="Yang X."/>
            <person name="Jeffery I.B."/>
            <person name="Cooney J.C."/>
            <person name="Kagawa T.F."/>
            <person name="Liu W."/>
            <person name="Song Y."/>
            <person name="Salvetti E."/>
            <person name="Wrobel A."/>
            <person name="Rasinkangas P."/>
            <person name="Parkhill J."/>
            <person name="Rea M.C."/>
            <person name="O'Sullivan O."/>
            <person name="Ritari J."/>
            <person name="Douillard F.P."/>
            <person name="Paul Ross R."/>
            <person name="Yang R."/>
            <person name="Briner A.E."/>
            <person name="Felis G.E."/>
            <person name="de Vos W.M."/>
            <person name="Barrangou R."/>
            <person name="Klaenhammer T.R."/>
            <person name="Caufield P.W."/>
            <person name="Cui Y."/>
            <person name="Zhang H."/>
            <person name="O'Toole P.W."/>
        </authorList>
    </citation>
    <scope>NUCLEOTIDE SEQUENCE [LARGE SCALE GENOMIC DNA]</scope>
    <source>
        <strain evidence="2 3">DSM 20335</strain>
    </source>
</reference>
<comment type="caution">
    <text evidence="2">The sequence shown here is derived from an EMBL/GenBank/DDBJ whole genome shotgun (WGS) entry which is preliminary data.</text>
</comment>
<dbReference type="AlphaFoldDB" id="A0A0R2BMM2"/>
<keyword evidence="1" id="KW-0472">Membrane</keyword>
<sequence length="95" mass="10142">MNSIIIIAVAIFILVLAILAIYLLTHLHKAFLIFNPDATPRIRAAMIVTSILLLATCVGGVLILILMPAKWNLITLIVGSVVTAGFALAINFSNS</sequence>
<dbReference type="EMBL" id="AYYK01000001">
    <property type="protein sequence ID" value="KRM79826.1"/>
    <property type="molecule type" value="Genomic_DNA"/>
</dbReference>
<protein>
    <recommendedName>
        <fullName evidence="4">Integral membrane protein</fullName>
    </recommendedName>
</protein>
<accession>A0A0R2BMM2</accession>
<keyword evidence="3" id="KW-1185">Reference proteome</keyword>
<evidence type="ECO:0008006" key="4">
    <source>
        <dbReference type="Google" id="ProtNLM"/>
    </source>
</evidence>
<organism evidence="2 3">
    <name type="scientific">Lapidilactobacillus dextrinicus DSM 20335</name>
    <dbReference type="NCBI Taxonomy" id="1423738"/>
    <lineage>
        <taxon>Bacteria</taxon>
        <taxon>Bacillati</taxon>
        <taxon>Bacillota</taxon>
        <taxon>Bacilli</taxon>
        <taxon>Lactobacillales</taxon>
        <taxon>Lactobacillaceae</taxon>
        <taxon>Lapidilactobacillus</taxon>
    </lineage>
</organism>
<feature type="transmembrane region" description="Helical" evidence="1">
    <location>
        <begin position="6"/>
        <end position="24"/>
    </location>
</feature>
<evidence type="ECO:0000313" key="3">
    <source>
        <dbReference type="Proteomes" id="UP000051813"/>
    </source>
</evidence>
<evidence type="ECO:0000313" key="2">
    <source>
        <dbReference type="EMBL" id="KRM79826.1"/>
    </source>
</evidence>
<feature type="transmembrane region" description="Helical" evidence="1">
    <location>
        <begin position="44"/>
        <end position="67"/>
    </location>
</feature>
<dbReference type="OrthoDB" id="2299561at2"/>